<protein>
    <submittedName>
        <fullName evidence="3">CAP domain-containing protein</fullName>
    </submittedName>
</protein>
<organism evidence="3 4">
    <name type="scientific">Paraburkholderia acidisoli</name>
    <dbReference type="NCBI Taxonomy" id="2571748"/>
    <lineage>
        <taxon>Bacteria</taxon>
        <taxon>Pseudomonadati</taxon>
        <taxon>Pseudomonadota</taxon>
        <taxon>Betaproteobacteria</taxon>
        <taxon>Burkholderiales</taxon>
        <taxon>Burkholderiaceae</taxon>
        <taxon>Paraburkholderia</taxon>
    </lineage>
</organism>
<feature type="chain" id="PRO_5031039896" evidence="1">
    <location>
        <begin position="21"/>
        <end position="366"/>
    </location>
</feature>
<sequence>MKKTAATQLAVSTLLMSLLAACGGGGGGGSSGSASTGSGATAASSGTQQASTNTVVANSGATLVAAAATSIAAYTATGNVDTDSLGYLNAIRQTLGLRVLTQNAAVAQAALNHADYLVANQASGHNETPGLTDFTGADSQTRIDALHPTTFNGEVTITTQTGIQLPSLYGIETLFDAPFHRIVMLSDFATIGVGSNSAAVSNNTALYSALNIDFADPANALASNQFVAYPFSGQTGAPYQWVANESPNPMNDAPAYMGATVGYPVTLQGGVNDTLAISTFKISSNGVNVPCLEVDPQTASIGSELHGAALCTPYQALSPSTQYTATVAGTRNGAAFSVSWSWTTEAAASQKQAVGMGGLIDKLTVQ</sequence>
<keyword evidence="4" id="KW-1185">Reference proteome</keyword>
<dbReference type="Gene3D" id="3.40.33.10">
    <property type="entry name" value="CAP"/>
    <property type="match status" value="1"/>
</dbReference>
<accession>A0A7Z2GI72</accession>
<dbReference type="PROSITE" id="PS51257">
    <property type="entry name" value="PROKAR_LIPOPROTEIN"/>
    <property type="match status" value="1"/>
</dbReference>
<dbReference type="InterPro" id="IPR014044">
    <property type="entry name" value="CAP_dom"/>
</dbReference>
<feature type="signal peptide" evidence="1">
    <location>
        <begin position="1"/>
        <end position="20"/>
    </location>
</feature>
<dbReference type="InterPro" id="IPR035940">
    <property type="entry name" value="CAP_sf"/>
</dbReference>
<name>A0A7Z2GI72_9BURK</name>
<dbReference type="EMBL" id="CP046913">
    <property type="protein sequence ID" value="QGZ62277.1"/>
    <property type="molecule type" value="Genomic_DNA"/>
</dbReference>
<keyword evidence="1" id="KW-0732">Signal</keyword>
<evidence type="ECO:0000259" key="2">
    <source>
        <dbReference type="Pfam" id="PF00188"/>
    </source>
</evidence>
<reference evidence="3 4" key="1">
    <citation type="submission" date="2019-12" db="EMBL/GenBank/DDBJ databases">
        <title>Paraburkholderia acidiphila 7Q-K02 sp. nov and Paraburkholderia acidisoli DHF22 sp. nov., two strains isolated from forest soil.</title>
        <authorList>
            <person name="Gao Z."/>
            <person name="Qiu L."/>
        </authorList>
    </citation>
    <scope>NUCLEOTIDE SEQUENCE [LARGE SCALE GENOMIC DNA]</scope>
    <source>
        <strain evidence="3 4">DHF22</strain>
    </source>
</reference>
<dbReference type="Proteomes" id="UP000433577">
    <property type="component" value="Chromosome 1"/>
</dbReference>
<proteinExistence type="predicted"/>
<feature type="domain" description="SCP" evidence="2">
    <location>
        <begin position="86"/>
        <end position="196"/>
    </location>
</feature>
<gene>
    <name evidence="3" type="ORF">FAZ98_11355</name>
</gene>
<evidence type="ECO:0000313" key="4">
    <source>
        <dbReference type="Proteomes" id="UP000433577"/>
    </source>
</evidence>
<dbReference type="RefSeq" id="WP_158951305.1">
    <property type="nucleotide sequence ID" value="NZ_CP046913.1"/>
</dbReference>
<dbReference type="KEGG" id="pacs:FAZ98_11355"/>
<evidence type="ECO:0000313" key="3">
    <source>
        <dbReference type="EMBL" id="QGZ62277.1"/>
    </source>
</evidence>
<dbReference type="AlphaFoldDB" id="A0A7Z2GI72"/>
<dbReference type="SUPFAM" id="SSF55797">
    <property type="entry name" value="PR-1-like"/>
    <property type="match status" value="1"/>
</dbReference>
<evidence type="ECO:0000256" key="1">
    <source>
        <dbReference type="SAM" id="SignalP"/>
    </source>
</evidence>
<dbReference type="OrthoDB" id="5372233at2"/>
<dbReference type="Pfam" id="PF00188">
    <property type="entry name" value="CAP"/>
    <property type="match status" value="1"/>
</dbReference>